<proteinExistence type="predicted"/>
<accession>A0A5C3LQZ8</accession>
<dbReference type="InterPro" id="IPR036909">
    <property type="entry name" value="Cyt_c-like_dom_sf"/>
</dbReference>
<keyword evidence="3" id="KW-1185">Reference proteome</keyword>
<dbReference type="EMBL" id="ML213623">
    <property type="protein sequence ID" value="TFK35290.1"/>
    <property type="molecule type" value="Genomic_DNA"/>
</dbReference>
<dbReference type="AlphaFoldDB" id="A0A5C3LQZ8"/>
<dbReference type="OrthoDB" id="449280at2759"/>
<keyword evidence="1" id="KW-0249">Electron transport</keyword>
<keyword evidence="1" id="KW-0813">Transport</keyword>
<gene>
    <name evidence="2" type="ORF">BDQ12DRAFT_688536</name>
</gene>
<evidence type="ECO:0000313" key="2">
    <source>
        <dbReference type="EMBL" id="TFK35290.1"/>
    </source>
</evidence>
<dbReference type="PRINTS" id="PR00604">
    <property type="entry name" value="CYTCHRMECIAB"/>
</dbReference>
<keyword evidence="1" id="KW-0679">Respiratory chain</keyword>
<dbReference type="GO" id="GO:0009055">
    <property type="term" value="F:electron transfer activity"/>
    <property type="evidence" value="ECO:0007669"/>
    <property type="project" value="InterPro"/>
</dbReference>
<dbReference type="Gene3D" id="1.10.760.10">
    <property type="entry name" value="Cytochrome c-like domain"/>
    <property type="match status" value="1"/>
</dbReference>
<protein>
    <submittedName>
        <fullName evidence="2">Uncharacterized protein</fullName>
    </submittedName>
</protein>
<dbReference type="STRING" id="68775.A0A5C3LQZ8"/>
<dbReference type="InterPro" id="IPR002327">
    <property type="entry name" value="Cyt_c_1A/1B"/>
</dbReference>
<evidence type="ECO:0000313" key="3">
    <source>
        <dbReference type="Proteomes" id="UP000308652"/>
    </source>
</evidence>
<reference evidence="2 3" key="1">
    <citation type="journal article" date="2019" name="Nat. Ecol. Evol.">
        <title>Megaphylogeny resolves global patterns of mushroom evolution.</title>
        <authorList>
            <person name="Varga T."/>
            <person name="Krizsan K."/>
            <person name="Foldi C."/>
            <person name="Dima B."/>
            <person name="Sanchez-Garcia M."/>
            <person name="Sanchez-Ramirez S."/>
            <person name="Szollosi G.J."/>
            <person name="Szarkandi J.G."/>
            <person name="Papp V."/>
            <person name="Albert L."/>
            <person name="Andreopoulos W."/>
            <person name="Angelini C."/>
            <person name="Antonin V."/>
            <person name="Barry K.W."/>
            <person name="Bougher N.L."/>
            <person name="Buchanan P."/>
            <person name="Buyck B."/>
            <person name="Bense V."/>
            <person name="Catcheside P."/>
            <person name="Chovatia M."/>
            <person name="Cooper J."/>
            <person name="Damon W."/>
            <person name="Desjardin D."/>
            <person name="Finy P."/>
            <person name="Geml J."/>
            <person name="Haridas S."/>
            <person name="Hughes K."/>
            <person name="Justo A."/>
            <person name="Karasinski D."/>
            <person name="Kautmanova I."/>
            <person name="Kiss B."/>
            <person name="Kocsube S."/>
            <person name="Kotiranta H."/>
            <person name="LaButti K.M."/>
            <person name="Lechner B.E."/>
            <person name="Liimatainen K."/>
            <person name="Lipzen A."/>
            <person name="Lukacs Z."/>
            <person name="Mihaltcheva S."/>
            <person name="Morgado L.N."/>
            <person name="Niskanen T."/>
            <person name="Noordeloos M.E."/>
            <person name="Ohm R.A."/>
            <person name="Ortiz-Santana B."/>
            <person name="Ovrebo C."/>
            <person name="Racz N."/>
            <person name="Riley R."/>
            <person name="Savchenko A."/>
            <person name="Shiryaev A."/>
            <person name="Soop K."/>
            <person name="Spirin V."/>
            <person name="Szebenyi C."/>
            <person name="Tomsovsky M."/>
            <person name="Tulloss R.E."/>
            <person name="Uehling J."/>
            <person name="Grigoriev I.V."/>
            <person name="Vagvolgyi C."/>
            <person name="Papp T."/>
            <person name="Martin F.M."/>
            <person name="Miettinen O."/>
            <person name="Hibbett D.S."/>
            <person name="Nagy L.G."/>
        </authorList>
    </citation>
    <scope>NUCLEOTIDE SEQUENCE [LARGE SCALE GENOMIC DNA]</scope>
    <source>
        <strain evidence="2 3">CBS 166.37</strain>
    </source>
</reference>
<name>A0A5C3LQZ8_9AGAR</name>
<sequence>MTLPGAHPSSRPAVLNLTLSRLGDLHRLFYCKSGQSKGFSCTAANVNKGAHWDEETLFEYLENPKRVHLFRLYTHVLLTQAVSQHHNYISGTKMAFVGHCLKAPLRD</sequence>
<evidence type="ECO:0000256" key="1">
    <source>
        <dbReference type="ARBA" id="ARBA00022660"/>
    </source>
</evidence>
<organism evidence="2 3">
    <name type="scientific">Crucibulum laeve</name>
    <dbReference type="NCBI Taxonomy" id="68775"/>
    <lineage>
        <taxon>Eukaryota</taxon>
        <taxon>Fungi</taxon>
        <taxon>Dikarya</taxon>
        <taxon>Basidiomycota</taxon>
        <taxon>Agaricomycotina</taxon>
        <taxon>Agaricomycetes</taxon>
        <taxon>Agaricomycetidae</taxon>
        <taxon>Agaricales</taxon>
        <taxon>Agaricineae</taxon>
        <taxon>Nidulariaceae</taxon>
        <taxon>Crucibulum</taxon>
    </lineage>
</organism>
<dbReference type="Proteomes" id="UP000308652">
    <property type="component" value="Unassembled WGS sequence"/>
</dbReference>
<dbReference type="GO" id="GO:0020037">
    <property type="term" value="F:heme binding"/>
    <property type="evidence" value="ECO:0007669"/>
    <property type="project" value="InterPro"/>
</dbReference>